<proteinExistence type="predicted"/>
<feature type="transmembrane region" description="Helical" evidence="1">
    <location>
        <begin position="45"/>
        <end position="62"/>
    </location>
</feature>
<keyword evidence="1" id="KW-0812">Transmembrane</keyword>
<reference evidence="2 3" key="1">
    <citation type="submission" date="2020-03" db="EMBL/GenBank/DDBJ databases">
        <authorList>
            <person name="Zhu W."/>
        </authorList>
    </citation>
    <scope>NUCLEOTIDE SEQUENCE [LARGE SCALE GENOMIC DNA]</scope>
    <source>
        <strain evidence="2 3">323-1</strain>
    </source>
</reference>
<protein>
    <submittedName>
        <fullName evidence="2">Uncharacterized protein</fullName>
    </submittedName>
</protein>
<dbReference type="Proteomes" id="UP000502297">
    <property type="component" value="Chromosome"/>
</dbReference>
<evidence type="ECO:0000313" key="3">
    <source>
        <dbReference type="Proteomes" id="UP000502297"/>
    </source>
</evidence>
<keyword evidence="1" id="KW-1133">Transmembrane helix</keyword>
<evidence type="ECO:0000256" key="1">
    <source>
        <dbReference type="SAM" id="Phobius"/>
    </source>
</evidence>
<dbReference type="EMBL" id="CP049801">
    <property type="protein sequence ID" value="QIO05933.1"/>
    <property type="molecule type" value="Genomic_DNA"/>
</dbReference>
<accession>A0A6G8RW34</accession>
<gene>
    <name evidence="2" type="ORF">G8E00_08215</name>
</gene>
<dbReference type="KEGG" id="asha:G8E00_08215"/>
<keyword evidence="3" id="KW-1185">Reference proteome</keyword>
<dbReference type="RefSeq" id="WP_166223599.1">
    <property type="nucleotide sequence ID" value="NZ_CP049801.1"/>
</dbReference>
<sequence length="95" mass="11499">MIIFILFGILISAFMVLLARFVYLYFFQDQCLSQQCWFDLPFELMIMYGLVILIGGFNAYLYKKHDKAYLLFWDALGTFLFCIALNFIYRWWLNM</sequence>
<feature type="transmembrane region" description="Helical" evidence="1">
    <location>
        <begin position="69"/>
        <end position="92"/>
    </location>
</feature>
<dbReference type="AlphaFoldDB" id="A0A6G8RW34"/>
<name>A0A6G8RW34_9GAMM</name>
<keyword evidence="1" id="KW-0472">Membrane</keyword>
<feature type="transmembrane region" description="Helical" evidence="1">
    <location>
        <begin position="5"/>
        <end position="25"/>
    </location>
</feature>
<evidence type="ECO:0000313" key="2">
    <source>
        <dbReference type="EMBL" id="QIO05933.1"/>
    </source>
</evidence>
<organism evidence="2 3">
    <name type="scientific">Acinetobacter shaoyimingii</name>
    <dbReference type="NCBI Taxonomy" id="2715164"/>
    <lineage>
        <taxon>Bacteria</taxon>
        <taxon>Pseudomonadati</taxon>
        <taxon>Pseudomonadota</taxon>
        <taxon>Gammaproteobacteria</taxon>
        <taxon>Moraxellales</taxon>
        <taxon>Moraxellaceae</taxon>
        <taxon>Acinetobacter</taxon>
    </lineage>
</organism>